<evidence type="ECO:0000256" key="1">
    <source>
        <dbReference type="ARBA" id="ARBA00022857"/>
    </source>
</evidence>
<dbReference type="EMBL" id="JACHDE010000009">
    <property type="protein sequence ID" value="MBB5402581.1"/>
    <property type="molecule type" value="Genomic_DNA"/>
</dbReference>
<accession>A0A7W8LBH7</accession>
<organism evidence="4 5">
    <name type="scientific">Paraburkholderia youngii</name>
    <dbReference type="NCBI Taxonomy" id="2782701"/>
    <lineage>
        <taxon>Bacteria</taxon>
        <taxon>Pseudomonadati</taxon>
        <taxon>Pseudomonadota</taxon>
        <taxon>Betaproteobacteria</taxon>
        <taxon>Burkholderiales</taxon>
        <taxon>Burkholderiaceae</taxon>
        <taxon>Paraburkholderia</taxon>
    </lineage>
</organism>
<dbReference type="SUPFAM" id="SSF51735">
    <property type="entry name" value="NAD(P)-binding Rossmann-fold domains"/>
    <property type="match status" value="1"/>
</dbReference>
<sequence>MNVQTVTSLPETMIAIDPEQAGGPEVLKPVSRSVPKPGSGDYLIRIAAAGINRPDVIQRLGLYPPPVGAPSILGLELSGTIVAAGQGADPARVGQAVCALVAGRLCRILLRSRESMSACASRAVHDRSSGLAGDAVYRLEQSVRWCARGRGRYGAGAWRHVRHRDHDNCAWPSVRLDRHRHLRLGPEMRACAGDRGCACDQLPDARFRRGSAAHHGGAGVAAVLDMVAGSYVSRNLQCLAEDGRHITIAAQAGRQSEIDMVPVMVRRLVLTGSTLRSRPPAFKARMAEALLHTVWPDVVAGRLKPIIDATFPIAEAAQAHARMDAGEHVGKIVLRLDPRVID</sequence>
<evidence type="ECO:0000259" key="3">
    <source>
        <dbReference type="SMART" id="SM00829"/>
    </source>
</evidence>
<keyword evidence="1" id="KW-0521">NADP</keyword>
<keyword evidence="2" id="KW-0560">Oxidoreductase</keyword>
<name>A0A7W8LBH7_9BURK</name>
<dbReference type="PANTHER" id="PTHR48106">
    <property type="entry name" value="QUINONE OXIDOREDUCTASE PIG3-RELATED"/>
    <property type="match status" value="1"/>
</dbReference>
<dbReference type="Pfam" id="PF08240">
    <property type="entry name" value="ADH_N"/>
    <property type="match status" value="1"/>
</dbReference>
<protein>
    <submittedName>
        <fullName evidence="4">NADPH:quinone reductase-like Zn-dependent oxidoreductase</fullName>
    </submittedName>
</protein>
<dbReference type="AlphaFoldDB" id="A0A7W8LBH7"/>
<dbReference type="PANTHER" id="PTHR48106:SF8">
    <property type="entry name" value="OS02G0805600 PROTEIN"/>
    <property type="match status" value="1"/>
</dbReference>
<dbReference type="SUPFAM" id="SSF50129">
    <property type="entry name" value="GroES-like"/>
    <property type="match status" value="1"/>
</dbReference>
<dbReference type="Pfam" id="PF13602">
    <property type="entry name" value="ADH_zinc_N_2"/>
    <property type="match status" value="1"/>
</dbReference>
<evidence type="ECO:0000313" key="5">
    <source>
        <dbReference type="Proteomes" id="UP000592820"/>
    </source>
</evidence>
<dbReference type="Proteomes" id="UP000592820">
    <property type="component" value="Unassembled WGS sequence"/>
</dbReference>
<gene>
    <name evidence="4" type="ORF">HDG41_004667</name>
</gene>
<evidence type="ECO:0000313" key="4">
    <source>
        <dbReference type="EMBL" id="MBB5402581.1"/>
    </source>
</evidence>
<dbReference type="InterPro" id="IPR011032">
    <property type="entry name" value="GroES-like_sf"/>
</dbReference>
<comment type="caution">
    <text evidence="4">The sequence shown here is derived from an EMBL/GenBank/DDBJ whole genome shotgun (WGS) entry which is preliminary data.</text>
</comment>
<dbReference type="InterPro" id="IPR036291">
    <property type="entry name" value="NAD(P)-bd_dom_sf"/>
</dbReference>
<proteinExistence type="predicted"/>
<dbReference type="Gene3D" id="3.40.50.720">
    <property type="entry name" value="NAD(P)-binding Rossmann-like Domain"/>
    <property type="match status" value="1"/>
</dbReference>
<dbReference type="InterPro" id="IPR013154">
    <property type="entry name" value="ADH-like_N"/>
</dbReference>
<dbReference type="SMART" id="SM00829">
    <property type="entry name" value="PKS_ER"/>
    <property type="match status" value="1"/>
</dbReference>
<dbReference type="InterPro" id="IPR020843">
    <property type="entry name" value="ER"/>
</dbReference>
<evidence type="ECO:0000256" key="2">
    <source>
        <dbReference type="ARBA" id="ARBA00023002"/>
    </source>
</evidence>
<reference evidence="4 5" key="1">
    <citation type="submission" date="2020-08" db="EMBL/GenBank/DDBJ databases">
        <title>Genomic Encyclopedia of Type Strains, Phase IV (KMG-V): Genome sequencing to study the core and pangenomes of soil and plant-associated prokaryotes.</title>
        <authorList>
            <person name="Whitman W."/>
        </authorList>
    </citation>
    <scope>NUCLEOTIDE SEQUENCE [LARGE SCALE GENOMIC DNA]</scope>
    <source>
        <strain evidence="4 5">JPY162</strain>
    </source>
</reference>
<dbReference type="Gene3D" id="3.90.180.10">
    <property type="entry name" value="Medium-chain alcohol dehydrogenases, catalytic domain"/>
    <property type="match status" value="2"/>
</dbReference>
<dbReference type="GO" id="GO:0070402">
    <property type="term" value="F:NADPH binding"/>
    <property type="evidence" value="ECO:0007669"/>
    <property type="project" value="TreeGrafter"/>
</dbReference>
<feature type="domain" description="Enoyl reductase (ER)" evidence="3">
    <location>
        <begin position="22"/>
        <end position="334"/>
    </location>
</feature>
<dbReference type="GO" id="GO:0016651">
    <property type="term" value="F:oxidoreductase activity, acting on NAD(P)H"/>
    <property type="evidence" value="ECO:0007669"/>
    <property type="project" value="TreeGrafter"/>
</dbReference>